<organism evidence="1 2">
    <name type="scientific">Cylindrotheca closterium</name>
    <dbReference type="NCBI Taxonomy" id="2856"/>
    <lineage>
        <taxon>Eukaryota</taxon>
        <taxon>Sar</taxon>
        <taxon>Stramenopiles</taxon>
        <taxon>Ochrophyta</taxon>
        <taxon>Bacillariophyta</taxon>
        <taxon>Bacillariophyceae</taxon>
        <taxon>Bacillariophycidae</taxon>
        <taxon>Bacillariales</taxon>
        <taxon>Bacillariaceae</taxon>
        <taxon>Cylindrotheca</taxon>
    </lineage>
</organism>
<accession>A0AAD2CTU9</accession>
<name>A0AAD2CTU9_9STRA</name>
<dbReference type="Proteomes" id="UP001295423">
    <property type="component" value="Unassembled WGS sequence"/>
</dbReference>
<dbReference type="AlphaFoldDB" id="A0AAD2CTU9"/>
<feature type="non-terminal residue" evidence="1">
    <location>
        <position position="65"/>
    </location>
</feature>
<sequence length="65" mass="7098">MDAKQQQIGKELKVANTQQRIGNELKTGGQSIAEDGNVDTAVERDTAVVWEQANGTLLDDDARQQ</sequence>
<dbReference type="EMBL" id="CAKOGP040001503">
    <property type="protein sequence ID" value="CAJ1945779.1"/>
    <property type="molecule type" value="Genomic_DNA"/>
</dbReference>
<keyword evidence="2" id="KW-1185">Reference proteome</keyword>
<reference evidence="1" key="1">
    <citation type="submission" date="2023-08" db="EMBL/GenBank/DDBJ databases">
        <authorList>
            <person name="Audoor S."/>
            <person name="Bilcke G."/>
        </authorList>
    </citation>
    <scope>NUCLEOTIDE SEQUENCE</scope>
</reference>
<evidence type="ECO:0000313" key="2">
    <source>
        <dbReference type="Proteomes" id="UP001295423"/>
    </source>
</evidence>
<comment type="caution">
    <text evidence="1">The sequence shown here is derived from an EMBL/GenBank/DDBJ whole genome shotgun (WGS) entry which is preliminary data.</text>
</comment>
<evidence type="ECO:0000313" key="1">
    <source>
        <dbReference type="EMBL" id="CAJ1945779.1"/>
    </source>
</evidence>
<gene>
    <name evidence="1" type="ORF">CYCCA115_LOCUS9923</name>
</gene>
<proteinExistence type="predicted"/>
<protein>
    <submittedName>
        <fullName evidence="1">Uncharacterized protein</fullName>
    </submittedName>
</protein>